<dbReference type="GeneID" id="70297204"/>
<evidence type="ECO:0000259" key="1">
    <source>
        <dbReference type="Pfam" id="PF07883"/>
    </source>
</evidence>
<comment type="caution">
    <text evidence="2">The sequence shown here is derived from an EMBL/GenBank/DDBJ whole genome shotgun (WGS) entry which is preliminary data.</text>
</comment>
<accession>A0A9P8CRV3</accession>
<dbReference type="InterPro" id="IPR013096">
    <property type="entry name" value="Cupin_2"/>
</dbReference>
<organism evidence="2 3">
    <name type="scientific">Emericellopsis atlantica</name>
    <dbReference type="NCBI Taxonomy" id="2614577"/>
    <lineage>
        <taxon>Eukaryota</taxon>
        <taxon>Fungi</taxon>
        <taxon>Dikarya</taxon>
        <taxon>Ascomycota</taxon>
        <taxon>Pezizomycotina</taxon>
        <taxon>Sordariomycetes</taxon>
        <taxon>Hypocreomycetidae</taxon>
        <taxon>Hypocreales</taxon>
        <taxon>Bionectriaceae</taxon>
        <taxon>Emericellopsis</taxon>
    </lineage>
</organism>
<dbReference type="EMBL" id="MU251247">
    <property type="protein sequence ID" value="KAG9256515.1"/>
    <property type="molecule type" value="Genomic_DNA"/>
</dbReference>
<protein>
    <submittedName>
        <fullName evidence="2">RmlC-like cupin domain-containing protein</fullName>
    </submittedName>
</protein>
<reference evidence="2" key="1">
    <citation type="journal article" date="2021" name="IMA Fungus">
        <title>Genomic characterization of three marine fungi, including Emericellopsis atlantica sp. nov. with signatures of a generalist lifestyle and marine biomass degradation.</title>
        <authorList>
            <person name="Hagestad O.C."/>
            <person name="Hou L."/>
            <person name="Andersen J.H."/>
            <person name="Hansen E.H."/>
            <person name="Altermark B."/>
            <person name="Li C."/>
            <person name="Kuhnert E."/>
            <person name="Cox R.J."/>
            <person name="Crous P.W."/>
            <person name="Spatafora J.W."/>
            <person name="Lail K."/>
            <person name="Amirebrahimi M."/>
            <person name="Lipzen A."/>
            <person name="Pangilinan J."/>
            <person name="Andreopoulos W."/>
            <person name="Hayes R.D."/>
            <person name="Ng V."/>
            <person name="Grigoriev I.V."/>
            <person name="Jackson S.A."/>
            <person name="Sutton T.D.S."/>
            <person name="Dobson A.D.W."/>
            <person name="Rama T."/>
        </authorList>
    </citation>
    <scope>NUCLEOTIDE SEQUENCE</scope>
    <source>
        <strain evidence="2">TS7</strain>
    </source>
</reference>
<proteinExistence type="predicted"/>
<feature type="domain" description="Cupin type-2" evidence="1">
    <location>
        <begin position="81"/>
        <end position="141"/>
    </location>
</feature>
<dbReference type="OrthoDB" id="4539697at2759"/>
<evidence type="ECO:0000313" key="2">
    <source>
        <dbReference type="EMBL" id="KAG9256515.1"/>
    </source>
</evidence>
<dbReference type="Pfam" id="PF07883">
    <property type="entry name" value="Cupin_2"/>
    <property type="match status" value="1"/>
</dbReference>
<dbReference type="Gene3D" id="2.60.120.10">
    <property type="entry name" value="Jelly Rolls"/>
    <property type="match status" value="1"/>
</dbReference>
<dbReference type="InterPro" id="IPR011051">
    <property type="entry name" value="RmlC_Cupin_sf"/>
</dbReference>
<dbReference type="Proteomes" id="UP000887229">
    <property type="component" value="Unassembled WGS sequence"/>
</dbReference>
<dbReference type="RefSeq" id="XP_046120439.1">
    <property type="nucleotide sequence ID" value="XM_046266301.1"/>
</dbReference>
<evidence type="ECO:0000313" key="3">
    <source>
        <dbReference type="Proteomes" id="UP000887229"/>
    </source>
</evidence>
<keyword evidence="3" id="KW-1185">Reference proteome</keyword>
<sequence>MLYGRPSETHLEMIIPAPDRLKQIAYMVDTPEDVPEQWRTSSKGYVRTVRQDRIKEALPGFRLLPLADPSTGSAHAAVLYAEVAPNGGGPGTHVHEFDQYYFVLEGELTIEVVLQKHIITPNTLVVLPAGVPHRQYNKGKAVEKHITIDTPPPEPGRYWDYGVVLAPNGVNHVGKLNAAADVEDDALLSV</sequence>
<dbReference type="InterPro" id="IPR014710">
    <property type="entry name" value="RmlC-like_jellyroll"/>
</dbReference>
<name>A0A9P8CRV3_9HYPO</name>
<gene>
    <name evidence="2" type="ORF">F5Z01DRAFT_697190</name>
</gene>
<dbReference type="SUPFAM" id="SSF51182">
    <property type="entry name" value="RmlC-like cupins"/>
    <property type="match status" value="1"/>
</dbReference>
<dbReference type="AlphaFoldDB" id="A0A9P8CRV3"/>